<reference evidence="3 4" key="1">
    <citation type="submission" date="2020-04" db="EMBL/GenBank/DDBJ databases">
        <title>Flammeovirga sp. SR4, a novel species isolated from seawater.</title>
        <authorList>
            <person name="Wang X."/>
        </authorList>
    </citation>
    <scope>NUCLEOTIDE SEQUENCE [LARGE SCALE GENOMIC DNA]</scope>
    <source>
        <strain evidence="3 4">ATCC 23126</strain>
    </source>
</reference>
<dbReference type="InterPro" id="IPR008207">
    <property type="entry name" value="Sig_transdc_His_kin_Hpt_dom"/>
</dbReference>
<dbReference type="Proteomes" id="UP000576082">
    <property type="component" value="Unassembled WGS sequence"/>
</dbReference>
<dbReference type="InterPro" id="IPR036641">
    <property type="entry name" value="HPT_dom_sf"/>
</dbReference>
<feature type="domain" description="HPt" evidence="2">
    <location>
        <begin position="18"/>
        <end position="115"/>
    </location>
</feature>
<dbReference type="SUPFAM" id="SSF47226">
    <property type="entry name" value="Histidine-containing phosphotransfer domain, HPT domain"/>
    <property type="match status" value="1"/>
</dbReference>
<evidence type="ECO:0000313" key="4">
    <source>
        <dbReference type="Proteomes" id="UP000576082"/>
    </source>
</evidence>
<name>A0A7X9XC86_9BACT</name>
<organism evidence="3 4">
    <name type="scientific">Flammeovirga aprica JL-4</name>
    <dbReference type="NCBI Taxonomy" id="694437"/>
    <lineage>
        <taxon>Bacteria</taxon>
        <taxon>Pseudomonadati</taxon>
        <taxon>Bacteroidota</taxon>
        <taxon>Cytophagia</taxon>
        <taxon>Cytophagales</taxon>
        <taxon>Flammeovirgaceae</taxon>
        <taxon>Flammeovirga</taxon>
    </lineage>
</organism>
<keyword evidence="1" id="KW-0597">Phosphoprotein</keyword>
<dbReference type="RefSeq" id="WP_169659689.1">
    <property type="nucleotide sequence ID" value="NZ_JABANE010000100.1"/>
</dbReference>
<dbReference type="AlphaFoldDB" id="A0A7X9XC86"/>
<dbReference type="EMBL" id="JABANE010000100">
    <property type="protein sequence ID" value="NME71473.1"/>
    <property type="molecule type" value="Genomic_DNA"/>
</dbReference>
<sequence>MGNSRVDLSYLETFSGGDKILIAEMMERFIVDAPDQLKSIEESIGLEDWKSAYKNLHNFKSTLNFIAIQEIKDQVLVMEKIAKEETSVSTLKEKYKILFDECKLLVEEIKETLSQ</sequence>
<comment type="caution">
    <text evidence="3">The sequence shown here is derived from an EMBL/GenBank/DDBJ whole genome shotgun (WGS) entry which is preliminary data.</text>
</comment>
<dbReference type="GO" id="GO:0004672">
    <property type="term" value="F:protein kinase activity"/>
    <property type="evidence" value="ECO:0007669"/>
    <property type="project" value="UniProtKB-ARBA"/>
</dbReference>
<dbReference type="Pfam" id="PF01627">
    <property type="entry name" value="Hpt"/>
    <property type="match status" value="1"/>
</dbReference>
<keyword evidence="4" id="KW-1185">Reference proteome</keyword>
<feature type="modified residue" description="Phosphohistidine" evidence="1">
    <location>
        <position position="57"/>
    </location>
</feature>
<accession>A0A7X9XC86</accession>
<dbReference type="PROSITE" id="PS50894">
    <property type="entry name" value="HPT"/>
    <property type="match status" value="1"/>
</dbReference>
<dbReference type="Gene3D" id="1.20.120.160">
    <property type="entry name" value="HPT domain"/>
    <property type="match status" value="1"/>
</dbReference>
<gene>
    <name evidence="3" type="ORF">HHU12_26135</name>
</gene>
<protein>
    <submittedName>
        <fullName evidence="3">Hpt domain-containing protein</fullName>
    </submittedName>
</protein>
<dbReference type="GO" id="GO:0000160">
    <property type="term" value="P:phosphorelay signal transduction system"/>
    <property type="evidence" value="ECO:0007669"/>
    <property type="project" value="InterPro"/>
</dbReference>
<evidence type="ECO:0000313" key="3">
    <source>
        <dbReference type="EMBL" id="NME71473.1"/>
    </source>
</evidence>
<evidence type="ECO:0000256" key="1">
    <source>
        <dbReference type="PROSITE-ProRule" id="PRU00110"/>
    </source>
</evidence>
<evidence type="ECO:0000259" key="2">
    <source>
        <dbReference type="PROSITE" id="PS50894"/>
    </source>
</evidence>
<proteinExistence type="predicted"/>